<dbReference type="STRING" id="796604.A0A2X0M4J2"/>
<evidence type="ECO:0000259" key="1">
    <source>
        <dbReference type="Pfam" id="PF08920"/>
    </source>
</evidence>
<protein>
    <submittedName>
        <fullName evidence="2">BQ5605_C003g02204 protein</fullName>
    </submittedName>
</protein>
<dbReference type="EMBL" id="FQNC01000042">
    <property type="protein sequence ID" value="SGY39345.1"/>
    <property type="molecule type" value="Genomic_DNA"/>
</dbReference>
<gene>
    <name evidence="2" type="primary">BQ5605_C003g02204</name>
    <name evidence="2" type="ORF">BQ5605_C003G02204</name>
</gene>
<keyword evidence="3" id="KW-1185">Reference proteome</keyword>
<dbReference type="GO" id="GO:0003729">
    <property type="term" value="F:mRNA binding"/>
    <property type="evidence" value="ECO:0007669"/>
    <property type="project" value="InterPro"/>
</dbReference>
<feature type="domain" description="Splicing factor 3B subunit 1" evidence="1">
    <location>
        <begin position="64"/>
        <end position="94"/>
    </location>
</feature>
<evidence type="ECO:0000313" key="3">
    <source>
        <dbReference type="Proteomes" id="UP000249464"/>
    </source>
</evidence>
<proteinExistence type="predicted"/>
<name>A0A2X0M4J2_9BASI</name>
<dbReference type="InterPro" id="IPR038737">
    <property type="entry name" value="SF3b_su1-like"/>
</dbReference>
<dbReference type="GO" id="GO:0000245">
    <property type="term" value="P:spliceosomal complex assembly"/>
    <property type="evidence" value="ECO:0007669"/>
    <property type="project" value="InterPro"/>
</dbReference>
<dbReference type="Proteomes" id="UP000249464">
    <property type="component" value="Unassembled WGS sequence"/>
</dbReference>
<sequence length="173" mass="19259">MKPPRQVWRVVPPPGPKTGVPRTLPILLPSIRSGFRRLVPPPSLAILLQLLSYSFNHLIDVQTAGYAPIRTPARKLQEAPMAMNGGGFIMQEDAASASMLGITQELPTEIAGVRDLQFFKQEDATYFAKILGDQDESELSIEELKERKIMRLLLKIKNGTPPMRKTALRQASE</sequence>
<reference evidence="2 3" key="1">
    <citation type="submission" date="2016-11" db="EMBL/GenBank/DDBJ databases">
        <authorList>
            <person name="Jaros S."/>
            <person name="Januszkiewicz K."/>
            <person name="Wedrychowicz H."/>
        </authorList>
    </citation>
    <scope>NUCLEOTIDE SEQUENCE [LARGE SCALE GENOMIC DNA]</scope>
</reference>
<dbReference type="Pfam" id="PF08920">
    <property type="entry name" value="SF3b1"/>
    <property type="match status" value="1"/>
</dbReference>
<dbReference type="AlphaFoldDB" id="A0A2X0M4J2"/>
<evidence type="ECO:0000313" key="2">
    <source>
        <dbReference type="EMBL" id="SGY39345.1"/>
    </source>
</evidence>
<accession>A0A2X0M4J2</accession>
<organism evidence="2 3">
    <name type="scientific">Microbotryum silenes-dioicae</name>
    <dbReference type="NCBI Taxonomy" id="796604"/>
    <lineage>
        <taxon>Eukaryota</taxon>
        <taxon>Fungi</taxon>
        <taxon>Dikarya</taxon>
        <taxon>Basidiomycota</taxon>
        <taxon>Pucciniomycotina</taxon>
        <taxon>Microbotryomycetes</taxon>
        <taxon>Microbotryales</taxon>
        <taxon>Microbotryaceae</taxon>
        <taxon>Microbotryum</taxon>
    </lineage>
</organism>
<dbReference type="InterPro" id="IPR015016">
    <property type="entry name" value="SF3b_su1"/>
</dbReference>
<dbReference type="PANTHER" id="PTHR12097">
    <property type="entry name" value="SPLICING FACTOR 3B, SUBUNIT 1-RELATED"/>
    <property type="match status" value="1"/>
</dbReference>